<dbReference type="AlphaFoldDB" id="A0A498HTM3"/>
<dbReference type="GO" id="GO:0016746">
    <property type="term" value="F:acyltransferase activity"/>
    <property type="evidence" value="ECO:0007669"/>
    <property type="project" value="UniProtKB-KW"/>
</dbReference>
<dbReference type="Proteomes" id="UP000290289">
    <property type="component" value="Chromosome 16"/>
</dbReference>
<dbReference type="InterPro" id="IPR023213">
    <property type="entry name" value="CAT-like_dom_sf"/>
</dbReference>
<reference evidence="4 5" key="1">
    <citation type="submission" date="2018-10" db="EMBL/GenBank/DDBJ databases">
        <title>A high-quality apple genome assembly.</title>
        <authorList>
            <person name="Hu J."/>
        </authorList>
    </citation>
    <scope>NUCLEOTIDE SEQUENCE [LARGE SCALE GENOMIC DNA]</scope>
    <source>
        <strain evidence="5">cv. HFTH1</strain>
        <tissue evidence="4">Young leaf</tissue>
    </source>
</reference>
<gene>
    <name evidence="4" type="ORF">DVH24_033771</name>
</gene>
<name>A0A498HTM3_MALDO</name>
<protein>
    <submittedName>
        <fullName evidence="4">Uncharacterized protein</fullName>
    </submittedName>
</protein>
<evidence type="ECO:0000256" key="3">
    <source>
        <dbReference type="ARBA" id="ARBA00023315"/>
    </source>
</evidence>
<sequence>MQMKIEIVSEDQCKPSSPTPDHLKCYKLSLLDQIAPIFYVPVVLFYSASVNIDDTTIVDRLKKSLSETLTCFYPLAGRIEGNASVDCEDGVVVFTKARAHIQLSEILKTPEMDLVQQLLPLDPYNIRTDKAVAAMAVQLNRFDCGGMGIGICLSHKIADGATLSSFLDAWATRSRGISENITPSLNSATMFPPRDKEIFMPTNLIKRENIVTKRFVFDASSLAKLKVKASKGLCTDDRAPTRVEALTALICKSSMNTKNGTLGKGRPSMAISHVVNLRERMAPPLPEHSFGNIWRFAVASIMNDESNPELHDFVVRLRKVIRKIDDDYVRKLQGEDGFTHACEPLKETSELVSEGEVEFFRFSSWIRFSLYNTDFGWGKPTWACIPNVPIKNVVILLSSSSGDGIEAWVTLDEEDMAKFERDHELLEFVSVAPSS</sequence>
<organism evidence="4 5">
    <name type="scientific">Malus domestica</name>
    <name type="common">Apple</name>
    <name type="synonym">Pyrus malus</name>
    <dbReference type="NCBI Taxonomy" id="3750"/>
    <lineage>
        <taxon>Eukaryota</taxon>
        <taxon>Viridiplantae</taxon>
        <taxon>Streptophyta</taxon>
        <taxon>Embryophyta</taxon>
        <taxon>Tracheophyta</taxon>
        <taxon>Spermatophyta</taxon>
        <taxon>Magnoliopsida</taxon>
        <taxon>eudicotyledons</taxon>
        <taxon>Gunneridae</taxon>
        <taxon>Pentapetalae</taxon>
        <taxon>rosids</taxon>
        <taxon>fabids</taxon>
        <taxon>Rosales</taxon>
        <taxon>Rosaceae</taxon>
        <taxon>Amygdaloideae</taxon>
        <taxon>Maleae</taxon>
        <taxon>Malus</taxon>
    </lineage>
</organism>
<dbReference type="PANTHER" id="PTHR31623">
    <property type="entry name" value="F21J9.9"/>
    <property type="match status" value="1"/>
</dbReference>
<evidence type="ECO:0000256" key="1">
    <source>
        <dbReference type="ARBA" id="ARBA00009861"/>
    </source>
</evidence>
<keyword evidence="2" id="KW-0808">Transferase</keyword>
<comment type="similarity">
    <text evidence="1">Belongs to the plant acyltransferase family.</text>
</comment>
<proteinExistence type="inferred from homology"/>
<evidence type="ECO:0000313" key="4">
    <source>
        <dbReference type="EMBL" id="RXH72233.1"/>
    </source>
</evidence>
<accession>A0A498HTM3</accession>
<keyword evidence="3" id="KW-0012">Acyltransferase</keyword>
<comment type="caution">
    <text evidence="4">The sequence shown here is derived from an EMBL/GenBank/DDBJ whole genome shotgun (WGS) entry which is preliminary data.</text>
</comment>
<evidence type="ECO:0000313" key="5">
    <source>
        <dbReference type="Proteomes" id="UP000290289"/>
    </source>
</evidence>
<evidence type="ECO:0000256" key="2">
    <source>
        <dbReference type="ARBA" id="ARBA00022679"/>
    </source>
</evidence>
<dbReference type="EMBL" id="RDQH01000342">
    <property type="protein sequence ID" value="RXH72233.1"/>
    <property type="molecule type" value="Genomic_DNA"/>
</dbReference>
<dbReference type="Gene3D" id="3.30.559.10">
    <property type="entry name" value="Chloramphenicol acetyltransferase-like domain"/>
    <property type="match status" value="2"/>
</dbReference>
<keyword evidence="5" id="KW-1185">Reference proteome</keyword>
<dbReference type="Pfam" id="PF02458">
    <property type="entry name" value="Transferase"/>
    <property type="match status" value="1"/>
</dbReference>
<dbReference type="PANTHER" id="PTHR31623:SF79">
    <property type="entry name" value="SALUTARIDINOL 7-O-ACETYLTRANSFERASE"/>
    <property type="match status" value="1"/>
</dbReference>